<comment type="caution">
    <text evidence="2">The sequence shown here is derived from an EMBL/GenBank/DDBJ whole genome shotgun (WGS) entry which is preliminary data.</text>
</comment>
<dbReference type="AlphaFoldDB" id="A0A8J3Y2M0"/>
<gene>
    <name evidence="2" type="ORF">Pth03_79950</name>
</gene>
<proteinExistence type="predicted"/>
<evidence type="ECO:0000313" key="3">
    <source>
        <dbReference type="Proteomes" id="UP000605992"/>
    </source>
</evidence>
<evidence type="ECO:0000256" key="1">
    <source>
        <dbReference type="SAM" id="MobiDB-lite"/>
    </source>
</evidence>
<protein>
    <submittedName>
        <fullName evidence="2">Uncharacterized protein</fullName>
    </submittedName>
</protein>
<feature type="compositionally biased region" description="Pro residues" evidence="1">
    <location>
        <begin position="1"/>
        <end position="10"/>
    </location>
</feature>
<accession>A0A8J3Y2M0</accession>
<reference evidence="2" key="1">
    <citation type="submission" date="2021-01" db="EMBL/GenBank/DDBJ databases">
        <title>Whole genome shotgun sequence of Planotetraspora thailandica NBRC 104271.</title>
        <authorList>
            <person name="Komaki H."/>
            <person name="Tamura T."/>
        </authorList>
    </citation>
    <scope>NUCLEOTIDE SEQUENCE</scope>
    <source>
        <strain evidence="2">NBRC 104271</strain>
    </source>
</reference>
<feature type="region of interest" description="Disordered" evidence="1">
    <location>
        <begin position="1"/>
        <end position="47"/>
    </location>
</feature>
<dbReference type="Proteomes" id="UP000605992">
    <property type="component" value="Unassembled WGS sequence"/>
</dbReference>
<name>A0A8J3Y2M0_9ACTN</name>
<organism evidence="2 3">
    <name type="scientific">Planotetraspora thailandica</name>
    <dbReference type="NCBI Taxonomy" id="487172"/>
    <lineage>
        <taxon>Bacteria</taxon>
        <taxon>Bacillati</taxon>
        <taxon>Actinomycetota</taxon>
        <taxon>Actinomycetes</taxon>
        <taxon>Streptosporangiales</taxon>
        <taxon>Streptosporangiaceae</taxon>
        <taxon>Planotetraspora</taxon>
    </lineage>
</organism>
<evidence type="ECO:0000313" key="2">
    <source>
        <dbReference type="EMBL" id="GII59606.1"/>
    </source>
</evidence>
<dbReference type="EMBL" id="BOOR01000090">
    <property type="protein sequence ID" value="GII59606.1"/>
    <property type="molecule type" value="Genomic_DNA"/>
</dbReference>
<feature type="compositionally biased region" description="Low complexity" evidence="1">
    <location>
        <begin position="11"/>
        <end position="22"/>
    </location>
</feature>
<keyword evidence="3" id="KW-1185">Reference proteome</keyword>
<sequence length="130" mass="13173">MERPTPPGPATAPGSGWSAPSGPARPPGAQHQPDVGSGPAGAPGVTGMFDTAHIAGPAPTQLQLQCAVILLDLYGWLRAALPRSPQLAGIVPLVVQAVRLYRAGQHEMCVAQAQSVIAIINAGRPGVPPV</sequence>